<dbReference type="InterPro" id="IPR050849">
    <property type="entry name" value="HAD-like_hydrolase_phosphatase"/>
</dbReference>
<organism evidence="1 2">
    <name type="scientific">Phyllachora maydis</name>
    <dbReference type="NCBI Taxonomy" id="1825666"/>
    <lineage>
        <taxon>Eukaryota</taxon>
        <taxon>Fungi</taxon>
        <taxon>Dikarya</taxon>
        <taxon>Ascomycota</taxon>
        <taxon>Pezizomycotina</taxon>
        <taxon>Sordariomycetes</taxon>
        <taxon>Sordariomycetidae</taxon>
        <taxon>Phyllachorales</taxon>
        <taxon>Phyllachoraceae</taxon>
        <taxon>Phyllachora</taxon>
    </lineage>
</organism>
<comment type="caution">
    <text evidence="1">The sequence shown here is derived from an EMBL/GenBank/DDBJ whole genome shotgun (WGS) entry which is preliminary data.</text>
</comment>
<dbReference type="Proteomes" id="UP001217918">
    <property type="component" value="Unassembled WGS sequence"/>
</dbReference>
<proteinExistence type="predicted"/>
<dbReference type="SUPFAM" id="SSF56784">
    <property type="entry name" value="HAD-like"/>
    <property type="match status" value="1"/>
</dbReference>
<name>A0AAD9I6K7_9PEZI</name>
<sequence>MAPLAGIRHRTPSLTMPKPALILDFDGTITRADTLSTLAAALLAARRSPPPPSASPWPALTAAYLAARAAAPGSPPAQRTTLAAELAFQASLRPVELASVARVEASGVLAGPGDAALRALGRAAVADGRVCVRDGFGALVRAVTSGGWWVAVVSVNFSGAWIRGVVGSAIAEGTAVPRLCANRIVEAKLRGPLEGDGGLGAGERLLLTADDKAWAMARLLALGEAEAEAEGKRGDSGPGAGEGTEARGMCVYVGDSTTDLECLLTANKGIAMAQGEDQGGLMQTLRRIGLQVPHVSECEGQSRLAWARDFTEILQSGLLDRWRAEWTAR</sequence>
<dbReference type="AlphaFoldDB" id="A0AAD9I6K7"/>
<gene>
    <name evidence="1" type="ORF">P8C59_005667</name>
</gene>
<keyword evidence="2" id="KW-1185">Reference proteome</keyword>
<dbReference type="EMBL" id="JAQQPM010000004">
    <property type="protein sequence ID" value="KAK2071227.1"/>
    <property type="molecule type" value="Genomic_DNA"/>
</dbReference>
<dbReference type="InterPro" id="IPR036412">
    <property type="entry name" value="HAD-like_sf"/>
</dbReference>
<reference evidence="1" key="1">
    <citation type="journal article" date="2023" name="Mol. Plant Microbe Interact.">
        <title>Elucidating the Obligate Nature and Biological Capacity of an Invasive Fungal Corn Pathogen.</title>
        <authorList>
            <person name="MacCready J.S."/>
            <person name="Roggenkamp E.M."/>
            <person name="Gdanetz K."/>
            <person name="Chilvers M.I."/>
        </authorList>
    </citation>
    <scope>NUCLEOTIDE SEQUENCE</scope>
    <source>
        <strain evidence="1">PM02</strain>
    </source>
</reference>
<dbReference type="Gene3D" id="3.40.50.1000">
    <property type="entry name" value="HAD superfamily/HAD-like"/>
    <property type="match status" value="1"/>
</dbReference>
<protein>
    <submittedName>
        <fullName evidence="1">Uncharacterized protein</fullName>
    </submittedName>
</protein>
<dbReference type="PANTHER" id="PTHR28181">
    <property type="entry name" value="UPF0655 PROTEIN YCR015C"/>
    <property type="match status" value="1"/>
</dbReference>
<evidence type="ECO:0000313" key="2">
    <source>
        <dbReference type="Proteomes" id="UP001217918"/>
    </source>
</evidence>
<dbReference type="PANTHER" id="PTHR28181:SF1">
    <property type="entry name" value="COLD TOLERANCE PROTEIN 1"/>
    <property type="match status" value="1"/>
</dbReference>
<accession>A0AAD9I6K7</accession>
<evidence type="ECO:0000313" key="1">
    <source>
        <dbReference type="EMBL" id="KAK2071227.1"/>
    </source>
</evidence>
<dbReference type="InterPro" id="IPR023214">
    <property type="entry name" value="HAD_sf"/>
</dbReference>